<dbReference type="EMBL" id="BTSY01000006">
    <property type="protein sequence ID" value="GMT31601.1"/>
    <property type="molecule type" value="Genomic_DNA"/>
</dbReference>
<protein>
    <recommendedName>
        <fullName evidence="6">HMG box domain-containing protein</fullName>
    </recommendedName>
</protein>
<dbReference type="FunFam" id="1.10.30.10:FF:000002">
    <property type="entry name" value="transcription factor Sox-2"/>
    <property type="match status" value="1"/>
</dbReference>
<dbReference type="SUPFAM" id="SSF47095">
    <property type="entry name" value="HMG-box"/>
    <property type="match status" value="1"/>
</dbReference>
<feature type="domain" description="HMG box" evidence="6">
    <location>
        <begin position="101"/>
        <end position="169"/>
    </location>
</feature>
<evidence type="ECO:0000256" key="4">
    <source>
        <dbReference type="PROSITE-ProRule" id="PRU00267"/>
    </source>
</evidence>
<accession>A0AAV5WI30</accession>
<keyword evidence="8" id="KW-1185">Reference proteome</keyword>
<evidence type="ECO:0000256" key="3">
    <source>
        <dbReference type="ARBA" id="ARBA00023242"/>
    </source>
</evidence>
<dbReference type="Proteomes" id="UP001432322">
    <property type="component" value="Unassembled WGS sequence"/>
</dbReference>
<dbReference type="PROSITE" id="PS50118">
    <property type="entry name" value="HMG_BOX_2"/>
    <property type="match status" value="1"/>
</dbReference>
<dbReference type="GO" id="GO:0000122">
    <property type="term" value="P:negative regulation of transcription by RNA polymerase II"/>
    <property type="evidence" value="ECO:0007669"/>
    <property type="project" value="TreeGrafter"/>
</dbReference>
<proteinExistence type="predicted"/>
<dbReference type="GO" id="GO:0001228">
    <property type="term" value="F:DNA-binding transcription activator activity, RNA polymerase II-specific"/>
    <property type="evidence" value="ECO:0007669"/>
    <property type="project" value="TreeGrafter"/>
</dbReference>
<feature type="region of interest" description="Disordered" evidence="5">
    <location>
        <begin position="39"/>
        <end position="101"/>
    </location>
</feature>
<dbReference type="CDD" id="cd22028">
    <property type="entry name" value="HMG-box_SoxA_SoxB_SoxG"/>
    <property type="match status" value="1"/>
</dbReference>
<comment type="caution">
    <text evidence="7">The sequence shown here is derived from an EMBL/GenBank/DDBJ whole genome shotgun (WGS) entry which is preliminary data.</text>
</comment>
<dbReference type="InterPro" id="IPR009071">
    <property type="entry name" value="HMG_box_dom"/>
</dbReference>
<feature type="non-terminal residue" evidence="7">
    <location>
        <position position="1"/>
    </location>
</feature>
<keyword evidence="2 4" id="KW-0238">DNA-binding</keyword>
<evidence type="ECO:0000256" key="5">
    <source>
        <dbReference type="SAM" id="MobiDB-lite"/>
    </source>
</evidence>
<dbReference type="GO" id="GO:0030182">
    <property type="term" value="P:neuron differentiation"/>
    <property type="evidence" value="ECO:0007669"/>
    <property type="project" value="TreeGrafter"/>
</dbReference>
<sequence length="345" mass="37584">KMMTMMDPSEIKPEAYSVVLFRYASAFGSLASGGLPTGMAPYQSHHGHHMPGTTQMGLQQLQQQQQHSPGLDHDMLSPDSPDSGTDGCGGKTGKNKADDRVKRPMNAFMVWSRGQRRKMAQENPKMHNSEISKRLGTEWKQLSEDNKRPFIDEAKRLRQIHMKEHPDYKYRPRRKTKQMQKKVGGPLQLGLGSFVSDPLKQQVYPQMTSAGWPSAATSTGYPQLDSAYTNFDINNLYRYDMMSGFNSYLNAQSAGGGASPSSLSTSAAPNYAAQSLYGSALSSGIKSEGSDLSGDSGVSESPDVLAGHQSPSTVSATVPASAPFSAFYGQHTKRLRVLFAGFADI</sequence>
<evidence type="ECO:0000259" key="6">
    <source>
        <dbReference type="PROSITE" id="PS50118"/>
    </source>
</evidence>
<dbReference type="InterPro" id="IPR050140">
    <property type="entry name" value="SRY-related_HMG-box_TF-like"/>
</dbReference>
<evidence type="ECO:0000256" key="2">
    <source>
        <dbReference type="ARBA" id="ARBA00023125"/>
    </source>
</evidence>
<evidence type="ECO:0000313" key="8">
    <source>
        <dbReference type="Proteomes" id="UP001432322"/>
    </source>
</evidence>
<dbReference type="InterPro" id="IPR036910">
    <property type="entry name" value="HMG_box_dom_sf"/>
</dbReference>
<dbReference type="PANTHER" id="PTHR10270">
    <property type="entry name" value="SOX TRANSCRIPTION FACTOR"/>
    <property type="match status" value="1"/>
</dbReference>
<evidence type="ECO:0000313" key="7">
    <source>
        <dbReference type="EMBL" id="GMT31601.1"/>
    </source>
</evidence>
<dbReference type="GO" id="GO:0007420">
    <property type="term" value="P:brain development"/>
    <property type="evidence" value="ECO:0007669"/>
    <property type="project" value="TreeGrafter"/>
</dbReference>
<name>A0AAV5WI30_9BILA</name>
<dbReference type="AlphaFoldDB" id="A0AAV5WI30"/>
<feature type="DNA-binding region" description="HMG box" evidence="4">
    <location>
        <begin position="101"/>
        <end position="169"/>
    </location>
</feature>
<reference evidence="7" key="1">
    <citation type="submission" date="2023-10" db="EMBL/GenBank/DDBJ databases">
        <title>Genome assembly of Pristionchus species.</title>
        <authorList>
            <person name="Yoshida K."/>
            <person name="Sommer R.J."/>
        </authorList>
    </citation>
    <scope>NUCLEOTIDE SEQUENCE</scope>
    <source>
        <strain evidence="7">RS5133</strain>
    </source>
</reference>
<dbReference type="GO" id="GO:0000978">
    <property type="term" value="F:RNA polymerase II cis-regulatory region sequence-specific DNA binding"/>
    <property type="evidence" value="ECO:0007669"/>
    <property type="project" value="TreeGrafter"/>
</dbReference>
<dbReference type="SMART" id="SM00398">
    <property type="entry name" value="HMG"/>
    <property type="match status" value="1"/>
</dbReference>
<organism evidence="7 8">
    <name type="scientific">Pristionchus fissidentatus</name>
    <dbReference type="NCBI Taxonomy" id="1538716"/>
    <lineage>
        <taxon>Eukaryota</taxon>
        <taxon>Metazoa</taxon>
        <taxon>Ecdysozoa</taxon>
        <taxon>Nematoda</taxon>
        <taxon>Chromadorea</taxon>
        <taxon>Rhabditida</taxon>
        <taxon>Rhabditina</taxon>
        <taxon>Diplogasteromorpha</taxon>
        <taxon>Diplogasteroidea</taxon>
        <taxon>Neodiplogasteridae</taxon>
        <taxon>Pristionchus</taxon>
    </lineage>
</organism>
<dbReference type="PANTHER" id="PTHR10270:SF324">
    <property type="entry name" value="SOX DOMAIN-CONTAINING PROTEIN DICHAETE-RELATED"/>
    <property type="match status" value="1"/>
</dbReference>
<keyword evidence="3 4" id="KW-0539">Nucleus</keyword>
<gene>
    <name evidence="7" type="ORF">PFISCL1PPCAC_22898</name>
</gene>
<evidence type="ECO:0000256" key="1">
    <source>
        <dbReference type="ARBA" id="ARBA00004123"/>
    </source>
</evidence>
<feature type="region of interest" description="Disordered" evidence="5">
    <location>
        <begin position="288"/>
        <end position="312"/>
    </location>
</feature>
<dbReference type="Gene3D" id="1.10.30.10">
    <property type="entry name" value="High mobility group box domain"/>
    <property type="match status" value="1"/>
</dbReference>
<dbReference type="Pfam" id="PF00505">
    <property type="entry name" value="HMG_box"/>
    <property type="match status" value="1"/>
</dbReference>
<dbReference type="GO" id="GO:0005634">
    <property type="term" value="C:nucleus"/>
    <property type="evidence" value="ECO:0007669"/>
    <property type="project" value="UniProtKB-SubCell"/>
</dbReference>
<comment type="subcellular location">
    <subcellularLocation>
        <location evidence="1">Nucleus</location>
    </subcellularLocation>
</comment>